<dbReference type="AlphaFoldDB" id="A0A7W3PEB1"/>
<keyword evidence="1" id="KW-0472">Membrane</keyword>
<proteinExistence type="predicted"/>
<evidence type="ECO:0000313" key="3">
    <source>
        <dbReference type="EMBL" id="MBA8808334.1"/>
    </source>
</evidence>
<feature type="domain" description="DUF6234" evidence="2">
    <location>
        <begin position="23"/>
        <end position="130"/>
    </location>
</feature>
<keyword evidence="1" id="KW-1133">Transmembrane helix</keyword>
<keyword evidence="4" id="KW-1185">Reference proteome</keyword>
<dbReference type="Proteomes" id="UP000540568">
    <property type="component" value="Unassembled WGS sequence"/>
</dbReference>
<protein>
    <recommendedName>
        <fullName evidence="2">DUF6234 domain-containing protein</fullName>
    </recommendedName>
</protein>
<reference evidence="3 4" key="1">
    <citation type="submission" date="2020-07" db="EMBL/GenBank/DDBJ databases">
        <title>Sequencing the genomes of 1000 actinobacteria strains.</title>
        <authorList>
            <person name="Klenk H.-P."/>
        </authorList>
    </citation>
    <scope>NUCLEOTIDE SEQUENCE [LARGE SCALE GENOMIC DNA]</scope>
    <source>
        <strain evidence="3 4">DSM 44121</strain>
    </source>
</reference>
<dbReference type="Pfam" id="PF19747">
    <property type="entry name" value="DUF6234"/>
    <property type="match status" value="1"/>
</dbReference>
<feature type="transmembrane region" description="Helical" evidence="1">
    <location>
        <begin position="85"/>
        <end position="108"/>
    </location>
</feature>
<feature type="transmembrane region" description="Helical" evidence="1">
    <location>
        <begin position="16"/>
        <end position="38"/>
    </location>
</feature>
<feature type="transmembrane region" description="Helical" evidence="1">
    <location>
        <begin position="58"/>
        <end position="78"/>
    </location>
</feature>
<dbReference type="EMBL" id="JACGWV010000001">
    <property type="protein sequence ID" value="MBA8808334.1"/>
    <property type="molecule type" value="Genomic_DNA"/>
</dbReference>
<organism evidence="3 4">
    <name type="scientific">Promicromonospora sukumoe</name>
    <dbReference type="NCBI Taxonomy" id="88382"/>
    <lineage>
        <taxon>Bacteria</taxon>
        <taxon>Bacillati</taxon>
        <taxon>Actinomycetota</taxon>
        <taxon>Actinomycetes</taxon>
        <taxon>Micrococcales</taxon>
        <taxon>Promicromonosporaceae</taxon>
        <taxon>Promicromonospora</taxon>
    </lineage>
</organism>
<evidence type="ECO:0000313" key="4">
    <source>
        <dbReference type="Proteomes" id="UP000540568"/>
    </source>
</evidence>
<sequence>MPAASTDRRPRASRALALEVTAAVLIPIGVLVLAVNWFTAYGCFIHACGNPQPGNQATYAVVAPVVVASVVWTIISAWRREAGWIFLWHAVMALIALAVVILCAVPSFEVSSPEPSHTPWSGCAEFSGGDSDCLGG</sequence>
<dbReference type="RefSeq" id="WP_182616258.1">
    <property type="nucleotide sequence ID" value="NZ_BAAATF010000003.1"/>
</dbReference>
<gene>
    <name evidence="3" type="ORF">FHX71_002276</name>
</gene>
<comment type="caution">
    <text evidence="3">The sequence shown here is derived from an EMBL/GenBank/DDBJ whole genome shotgun (WGS) entry which is preliminary data.</text>
</comment>
<accession>A0A7W3PEB1</accession>
<evidence type="ECO:0000256" key="1">
    <source>
        <dbReference type="SAM" id="Phobius"/>
    </source>
</evidence>
<keyword evidence="1" id="KW-0812">Transmembrane</keyword>
<dbReference type="InterPro" id="IPR046201">
    <property type="entry name" value="DUF6234"/>
</dbReference>
<evidence type="ECO:0000259" key="2">
    <source>
        <dbReference type="Pfam" id="PF19747"/>
    </source>
</evidence>
<name>A0A7W3PEB1_9MICO</name>